<dbReference type="PATRIC" id="fig|35623.3.peg.157"/>
<dbReference type="InParanoid" id="A0A061A8M8"/>
<dbReference type="OrthoDB" id="884299at2"/>
<dbReference type="GO" id="GO:0004803">
    <property type="term" value="F:transposase activity"/>
    <property type="evidence" value="ECO:0007669"/>
    <property type="project" value="InterPro"/>
</dbReference>
<dbReference type="AlphaFoldDB" id="A0A061A8M8"/>
<organism evidence="1 2">
    <name type="scientific">Acholeplasma oculi</name>
    <dbReference type="NCBI Taxonomy" id="35623"/>
    <lineage>
        <taxon>Bacteria</taxon>
        <taxon>Bacillati</taxon>
        <taxon>Mycoplasmatota</taxon>
        <taxon>Mollicutes</taxon>
        <taxon>Acholeplasmatales</taxon>
        <taxon>Acholeplasmataceae</taxon>
        <taxon>Acholeplasma</taxon>
    </lineage>
</organism>
<keyword evidence="2" id="KW-1185">Reference proteome</keyword>
<dbReference type="HOGENOM" id="CLU_027402_39_2_14"/>
<dbReference type="InterPro" id="IPR036388">
    <property type="entry name" value="WH-like_DNA-bd_sf"/>
</dbReference>
<dbReference type="GO" id="GO:0006313">
    <property type="term" value="P:DNA transposition"/>
    <property type="evidence" value="ECO:0007669"/>
    <property type="project" value="InterPro"/>
</dbReference>
<accession>A0A061A8M8</accession>
<dbReference type="InterPro" id="IPR009057">
    <property type="entry name" value="Homeodomain-like_sf"/>
</dbReference>
<dbReference type="GO" id="GO:0003677">
    <property type="term" value="F:DNA binding"/>
    <property type="evidence" value="ECO:0007669"/>
    <property type="project" value="InterPro"/>
</dbReference>
<gene>
    <name evidence="1" type="ORF">Aocu_01570</name>
</gene>
<dbReference type="InterPro" id="IPR002514">
    <property type="entry name" value="Transposase_8"/>
</dbReference>
<reference evidence="2" key="1">
    <citation type="submission" date="2014-05" db="EMBL/GenBank/DDBJ databases">
        <authorList>
            <person name="Kube M."/>
        </authorList>
    </citation>
    <scope>NUCLEOTIDE SEQUENCE [LARGE SCALE GENOMIC DNA]</scope>
</reference>
<dbReference type="STRING" id="35623.Aocu_01570"/>
<dbReference type="SUPFAM" id="SSF46689">
    <property type="entry name" value="Homeodomain-like"/>
    <property type="match status" value="1"/>
</dbReference>
<dbReference type="Gene3D" id="1.10.10.10">
    <property type="entry name" value="Winged helix-like DNA-binding domain superfamily/Winged helix DNA-binding domain"/>
    <property type="match status" value="1"/>
</dbReference>
<dbReference type="Pfam" id="PF01527">
    <property type="entry name" value="HTH_Tnp_1"/>
    <property type="match status" value="1"/>
</dbReference>
<dbReference type="RefSeq" id="WP_045749967.1">
    <property type="nucleotide sequence ID" value="NZ_FUZK01000002.1"/>
</dbReference>
<dbReference type="EMBL" id="LK028559">
    <property type="protein sequence ID" value="CDR30230.1"/>
    <property type="molecule type" value="Genomic_DNA"/>
</dbReference>
<dbReference type="KEGG" id="aoc:Aocu_01570"/>
<name>A0A061A8M8_9MOLU</name>
<evidence type="ECO:0000313" key="2">
    <source>
        <dbReference type="Proteomes" id="UP000032434"/>
    </source>
</evidence>
<proteinExistence type="predicted"/>
<evidence type="ECO:0000313" key="1">
    <source>
        <dbReference type="EMBL" id="CDR30230.1"/>
    </source>
</evidence>
<protein>
    <submittedName>
        <fullName evidence="1">Transposase IS3/IS911 family protein</fullName>
    </submittedName>
</protein>
<dbReference type="Proteomes" id="UP000032434">
    <property type="component" value="Chromosome 1"/>
</dbReference>
<sequence>MSKGTRYTDDFKKQIVALYKSGKQVSKLSREYDVATPTIYKWIKESDTTGSFRMQDN</sequence>